<dbReference type="InterPro" id="IPR050272">
    <property type="entry name" value="Isochorismatase-like_hydrls"/>
</dbReference>
<dbReference type="STRING" id="1322246.BN4_20311"/>
<dbReference type="InterPro" id="IPR036380">
    <property type="entry name" value="Isochorismatase-like_sf"/>
</dbReference>
<organism evidence="3 4">
    <name type="scientific">Pseudodesulfovibrio piezophilus (strain DSM 21447 / JCM 15486 / C1TLV30)</name>
    <name type="common">Desulfovibrio piezophilus</name>
    <dbReference type="NCBI Taxonomy" id="1322246"/>
    <lineage>
        <taxon>Bacteria</taxon>
        <taxon>Pseudomonadati</taxon>
        <taxon>Thermodesulfobacteriota</taxon>
        <taxon>Desulfovibrionia</taxon>
        <taxon>Desulfovibrionales</taxon>
        <taxon>Desulfovibrionaceae</taxon>
    </lineage>
</organism>
<dbReference type="Gene3D" id="3.40.50.850">
    <property type="entry name" value="Isochorismatase-like"/>
    <property type="match status" value="1"/>
</dbReference>
<sequence>MKTALILIDMQNDYFPGGAMELEGSLEAVWKASELLESFRKRALDIFHVRHDSIKEDASFFLPGTHGAEFHARVVPRDGEHVIVKNFPNSFRDTALFDQLKEAGISRLLVAGMMTHMCVDATVRAAVDFGFECAVVSNASATRRLHFNKTSIAAADVHGAFLAALSAAYATVLTAEEAGGWVSQK</sequence>
<evidence type="ECO:0000313" key="4">
    <source>
        <dbReference type="Proteomes" id="UP000011724"/>
    </source>
</evidence>
<dbReference type="HOGENOM" id="CLU_068979_5_1_7"/>
<dbReference type="OrthoDB" id="9791276at2"/>
<reference evidence="4" key="2">
    <citation type="journal article" date="2013" name="Stand. Genomic Sci.">
        <title>Complete genome sequence of Desulfocapsa sulfexigens, a marine deltaproteobacterium specialized in disproportionating inorganic sulfur compounds.</title>
        <authorList>
            <person name="Finster K.W."/>
            <person name="Kjeldsen K.U."/>
            <person name="Kube M."/>
            <person name="Reinhardt R."/>
            <person name="Mussmann M."/>
            <person name="Amann R."/>
            <person name="Schreiber L."/>
        </authorList>
    </citation>
    <scope>NUCLEOTIDE SEQUENCE [LARGE SCALE GENOMIC DNA]</scope>
    <source>
        <strain evidence="4">DSM 10523 / SB164P1</strain>
    </source>
</reference>
<evidence type="ECO:0000259" key="2">
    <source>
        <dbReference type="Pfam" id="PF00857"/>
    </source>
</evidence>
<dbReference type="Proteomes" id="UP000011724">
    <property type="component" value="Chromosome"/>
</dbReference>
<dbReference type="KEGG" id="dpi:BN4_20311"/>
<name>M1WYI8_PSEP2</name>
<dbReference type="InterPro" id="IPR000868">
    <property type="entry name" value="Isochorismatase-like_dom"/>
</dbReference>
<reference evidence="3 4" key="1">
    <citation type="journal article" date="2013" name="PLoS ONE">
        <title>The first genomic and proteomic characterization of a deep-sea sulfate reducer: insights into the piezophilic lifestyle of Desulfovibrio piezophilus.</title>
        <authorList>
            <person name="Pradel N."/>
            <person name="Ji B."/>
            <person name="Gimenez G."/>
            <person name="Talla E."/>
            <person name="Lenoble P."/>
            <person name="Garel M."/>
            <person name="Tamburini C."/>
            <person name="Fourquet P."/>
            <person name="Lebrun R."/>
            <person name="Bertin P."/>
            <person name="Denis Y."/>
            <person name="Pophillat M."/>
            <person name="Barbe V."/>
            <person name="Ollivier B."/>
            <person name="Dolla A."/>
        </authorList>
    </citation>
    <scope>NUCLEOTIDE SEQUENCE [LARGE SCALE GENOMIC DNA]</scope>
    <source>
        <strain evidence="4">DSM 10523 / SB164P1</strain>
    </source>
</reference>
<dbReference type="Pfam" id="PF00857">
    <property type="entry name" value="Isochorismatase"/>
    <property type="match status" value="1"/>
</dbReference>
<evidence type="ECO:0000256" key="1">
    <source>
        <dbReference type="ARBA" id="ARBA00022801"/>
    </source>
</evidence>
<dbReference type="EMBL" id="FO203427">
    <property type="protein sequence ID" value="CCH50373.1"/>
    <property type="molecule type" value="Genomic_DNA"/>
</dbReference>
<keyword evidence="4" id="KW-1185">Reference proteome</keyword>
<gene>
    <name evidence="3" type="primary">yddQ</name>
    <name evidence="3" type="ordered locus">BN4_20311</name>
</gene>
<feature type="domain" description="Isochorismatase-like" evidence="2">
    <location>
        <begin position="3"/>
        <end position="159"/>
    </location>
</feature>
<keyword evidence="1 3" id="KW-0378">Hydrolase</keyword>
<evidence type="ECO:0000313" key="3">
    <source>
        <dbReference type="EMBL" id="CCH50373.1"/>
    </source>
</evidence>
<dbReference type="RefSeq" id="WP_015416415.1">
    <property type="nucleotide sequence ID" value="NC_020409.1"/>
</dbReference>
<dbReference type="AlphaFoldDB" id="M1WYI8"/>
<accession>M1WYI8</accession>
<dbReference type="BioCyc" id="DPIE1322246:BN4_RS15800-MONOMER"/>
<dbReference type="SUPFAM" id="SSF52499">
    <property type="entry name" value="Isochorismatase-like hydrolases"/>
    <property type="match status" value="1"/>
</dbReference>
<proteinExistence type="predicted"/>
<dbReference type="GO" id="GO:0016787">
    <property type="term" value="F:hydrolase activity"/>
    <property type="evidence" value="ECO:0007669"/>
    <property type="project" value="UniProtKB-KW"/>
</dbReference>
<protein>
    <submittedName>
        <fullName evidence="3">Uncharacterized isochorismatase family protein yddQ</fullName>
        <ecNumber evidence="3">3.-.-.-</ecNumber>
    </submittedName>
</protein>
<dbReference type="CDD" id="cd01014">
    <property type="entry name" value="nicotinamidase_related"/>
    <property type="match status" value="1"/>
</dbReference>
<dbReference type="PATRIC" id="fig|879567.3.peg.3400"/>
<dbReference type="eggNOG" id="COG1335">
    <property type="taxonomic scope" value="Bacteria"/>
</dbReference>
<dbReference type="PANTHER" id="PTHR43540">
    <property type="entry name" value="PEROXYUREIDOACRYLATE/UREIDOACRYLATE AMIDOHYDROLASE-RELATED"/>
    <property type="match status" value="1"/>
</dbReference>
<dbReference type="EC" id="3.-.-.-" evidence="3"/>
<dbReference type="PANTHER" id="PTHR43540:SF1">
    <property type="entry name" value="ISOCHORISMATASE HYDROLASE"/>
    <property type="match status" value="1"/>
</dbReference>